<dbReference type="GeneID" id="83004930"/>
<feature type="domain" description="Transcription regulator PadR N-terminal" evidence="1">
    <location>
        <begin position="31"/>
        <end position="102"/>
    </location>
</feature>
<dbReference type="OrthoDB" id="9808017at2"/>
<evidence type="ECO:0000313" key="2">
    <source>
        <dbReference type="EMBL" id="RHJ89298.1"/>
    </source>
</evidence>
<dbReference type="Proteomes" id="UP000284841">
    <property type="component" value="Unassembled WGS sequence"/>
</dbReference>
<dbReference type="STRING" id="1776384.GCA_900086585_02601"/>
<sequence length="143" mass="16810">MKKEDFKNNQKRDVSENFEAQFKKATLTLMVLTILSEREMYAYEIGQVALQRSNGRYKMPLLYTTINKLQEQGFVIESNKVISEDNRVRIYYRITDDGLIHLERLKLLYAELDQVIWSVVYNKDLSESVMAALYDGGNNEQNR</sequence>
<dbReference type="InterPro" id="IPR052509">
    <property type="entry name" value="Metal_resp_DNA-bind_regulator"/>
</dbReference>
<evidence type="ECO:0000259" key="1">
    <source>
        <dbReference type="Pfam" id="PF03551"/>
    </source>
</evidence>
<dbReference type="InterPro" id="IPR005149">
    <property type="entry name" value="Tscrpt_reg_PadR_N"/>
</dbReference>
<dbReference type="PANTHER" id="PTHR33169:SF14">
    <property type="entry name" value="TRANSCRIPTIONAL REGULATOR RV3488"/>
    <property type="match status" value="1"/>
</dbReference>
<dbReference type="Pfam" id="PF03551">
    <property type="entry name" value="PadR"/>
    <property type="match status" value="1"/>
</dbReference>
<name>A0A415E6E3_9FIRM</name>
<dbReference type="RefSeq" id="WP_067539255.1">
    <property type="nucleotide sequence ID" value="NZ_AP025567.1"/>
</dbReference>
<dbReference type="AlphaFoldDB" id="A0A415E6E3"/>
<dbReference type="EMBL" id="QRMS01000001">
    <property type="protein sequence ID" value="RHJ89298.1"/>
    <property type="molecule type" value="Genomic_DNA"/>
</dbReference>
<dbReference type="InterPro" id="IPR036390">
    <property type="entry name" value="WH_DNA-bd_sf"/>
</dbReference>
<gene>
    <name evidence="2" type="ORF">DW099_01610</name>
</gene>
<evidence type="ECO:0000313" key="3">
    <source>
        <dbReference type="Proteomes" id="UP000284841"/>
    </source>
</evidence>
<reference evidence="2 3" key="1">
    <citation type="submission" date="2018-08" db="EMBL/GenBank/DDBJ databases">
        <title>A genome reference for cultivated species of the human gut microbiota.</title>
        <authorList>
            <person name="Zou Y."/>
            <person name="Xue W."/>
            <person name="Luo G."/>
        </authorList>
    </citation>
    <scope>NUCLEOTIDE SEQUENCE [LARGE SCALE GENOMIC DNA]</scope>
    <source>
        <strain evidence="2 3">AM07-24</strain>
    </source>
</reference>
<protein>
    <submittedName>
        <fullName evidence="2">PadR family transcriptional regulator</fullName>
    </submittedName>
</protein>
<accession>A0A415E6E3</accession>
<keyword evidence="3" id="KW-1185">Reference proteome</keyword>
<comment type="caution">
    <text evidence="2">The sequence shown here is derived from an EMBL/GenBank/DDBJ whole genome shotgun (WGS) entry which is preliminary data.</text>
</comment>
<dbReference type="InterPro" id="IPR036388">
    <property type="entry name" value="WH-like_DNA-bd_sf"/>
</dbReference>
<dbReference type="Gene3D" id="1.10.10.10">
    <property type="entry name" value="Winged helix-like DNA-binding domain superfamily/Winged helix DNA-binding domain"/>
    <property type="match status" value="1"/>
</dbReference>
<dbReference type="PANTHER" id="PTHR33169">
    <property type="entry name" value="PADR-FAMILY TRANSCRIPTIONAL REGULATOR"/>
    <property type="match status" value="1"/>
</dbReference>
<organism evidence="2 3">
    <name type="scientific">Emergencia timonensis</name>
    <dbReference type="NCBI Taxonomy" id="1776384"/>
    <lineage>
        <taxon>Bacteria</taxon>
        <taxon>Bacillati</taxon>
        <taxon>Bacillota</taxon>
        <taxon>Clostridia</taxon>
        <taxon>Peptostreptococcales</taxon>
        <taxon>Anaerovoracaceae</taxon>
        <taxon>Emergencia</taxon>
    </lineage>
</organism>
<proteinExistence type="predicted"/>
<dbReference type="SUPFAM" id="SSF46785">
    <property type="entry name" value="Winged helix' DNA-binding domain"/>
    <property type="match status" value="1"/>
</dbReference>